<evidence type="ECO:0000256" key="1">
    <source>
        <dbReference type="ARBA" id="ARBA00010090"/>
    </source>
</evidence>
<evidence type="ECO:0000256" key="2">
    <source>
        <dbReference type="SAM" id="MobiDB-lite"/>
    </source>
</evidence>
<evidence type="ECO:0000313" key="4">
    <source>
        <dbReference type="EMBL" id="KAG2382752.1"/>
    </source>
</evidence>
<sequence>MQQQQQQPPMQPSMQPPIQPQPSMMMYQQQQPPMSYPQMMMTGQPQYQYQQQPQPTMQPPQQQPNLGPQQTYPNYGNQPMQQPQLYSQYPPQQQQQQYGNQPMQQYPYQYPPMMNYPQQEQQQSMKQLPPLPMKQQQQQPMQPIMTSTTTTVSTSFPVQGGNPIIMMDSPQPNGNLQTLQHCATKWFEKRKEVLTKLAELTDQLNKRSRSTTKAKVGGTVSNIVGASLIVGGLITAPLTLGGSLVATGAGAALVGGGTAATVGAAVSEWKHAKKSAKAIQEALEQDTKHANELIALAYDFRNSDPTIDQQSLTFMSPTTSASSTVTVLQLVQALVNQKQISFQQTGKLTHGHAGAASLASLVVKGVVPIVSVPIDFCLLVKESKKLHGKEPSKLATQVAPIIENLKYQTKMATGISSL</sequence>
<dbReference type="GeneID" id="68097787"/>
<dbReference type="GO" id="GO:0006869">
    <property type="term" value="P:lipid transport"/>
    <property type="evidence" value="ECO:0007669"/>
    <property type="project" value="InterPro"/>
</dbReference>
<comment type="caution">
    <text evidence="4">The sequence shown here is derived from an EMBL/GenBank/DDBJ whole genome shotgun (WGS) entry which is preliminary data.</text>
</comment>
<evidence type="ECO:0000256" key="3">
    <source>
        <dbReference type="SAM" id="Phobius"/>
    </source>
</evidence>
<feature type="compositionally biased region" description="Pro residues" evidence="2">
    <location>
        <begin position="9"/>
        <end position="20"/>
    </location>
</feature>
<name>A0AA88GQP5_NAELO</name>
<dbReference type="Pfam" id="PF05461">
    <property type="entry name" value="ApoL"/>
    <property type="match status" value="1"/>
</dbReference>
<keyword evidence="3" id="KW-0812">Transmembrane</keyword>
<keyword evidence="3" id="KW-0472">Membrane</keyword>
<organism evidence="4 5">
    <name type="scientific">Naegleria lovaniensis</name>
    <name type="common">Amoeba</name>
    <dbReference type="NCBI Taxonomy" id="51637"/>
    <lineage>
        <taxon>Eukaryota</taxon>
        <taxon>Discoba</taxon>
        <taxon>Heterolobosea</taxon>
        <taxon>Tetramitia</taxon>
        <taxon>Eutetramitia</taxon>
        <taxon>Vahlkampfiidae</taxon>
        <taxon>Naegleria</taxon>
    </lineage>
</organism>
<proteinExistence type="inferred from homology"/>
<reference evidence="4 5" key="1">
    <citation type="journal article" date="2018" name="BMC Genomics">
        <title>The genome of Naegleria lovaniensis, the basis for a comparative approach to unravel pathogenicity factors of the human pathogenic amoeba N. fowleri.</title>
        <authorList>
            <person name="Liechti N."/>
            <person name="Schurch N."/>
            <person name="Bruggmann R."/>
            <person name="Wittwer M."/>
        </authorList>
    </citation>
    <scope>NUCLEOTIDE SEQUENCE [LARGE SCALE GENOMIC DNA]</scope>
    <source>
        <strain evidence="4 5">ATCC 30569</strain>
    </source>
</reference>
<protein>
    <submittedName>
        <fullName evidence="4">Uncharacterized protein</fullName>
    </submittedName>
</protein>
<dbReference type="PANTHER" id="PTHR14096">
    <property type="entry name" value="APOLIPOPROTEIN L"/>
    <property type="match status" value="1"/>
</dbReference>
<dbReference type="GO" id="GO:0008289">
    <property type="term" value="F:lipid binding"/>
    <property type="evidence" value="ECO:0007669"/>
    <property type="project" value="InterPro"/>
</dbReference>
<keyword evidence="3" id="KW-1133">Transmembrane helix</keyword>
<dbReference type="GO" id="GO:0042157">
    <property type="term" value="P:lipoprotein metabolic process"/>
    <property type="evidence" value="ECO:0007669"/>
    <property type="project" value="InterPro"/>
</dbReference>
<dbReference type="GO" id="GO:0016020">
    <property type="term" value="C:membrane"/>
    <property type="evidence" value="ECO:0007669"/>
    <property type="project" value="TreeGrafter"/>
</dbReference>
<dbReference type="InterPro" id="IPR008405">
    <property type="entry name" value="ApoL"/>
</dbReference>
<dbReference type="EMBL" id="PYSW02000023">
    <property type="protein sequence ID" value="KAG2382752.1"/>
    <property type="molecule type" value="Genomic_DNA"/>
</dbReference>
<feature type="region of interest" description="Disordered" evidence="2">
    <location>
        <begin position="1"/>
        <end position="100"/>
    </location>
</feature>
<accession>A0AA88GQP5</accession>
<dbReference type="Proteomes" id="UP000816034">
    <property type="component" value="Unassembled WGS sequence"/>
</dbReference>
<comment type="similarity">
    <text evidence="1">Belongs to the apolipoprotein L family.</text>
</comment>
<feature type="compositionally biased region" description="Low complexity" evidence="2">
    <location>
        <begin position="21"/>
        <end position="55"/>
    </location>
</feature>
<gene>
    <name evidence="4" type="ORF">C9374_005332</name>
</gene>
<dbReference type="AlphaFoldDB" id="A0AA88GQP5"/>
<feature type="transmembrane region" description="Helical" evidence="3">
    <location>
        <begin position="244"/>
        <end position="267"/>
    </location>
</feature>
<evidence type="ECO:0000313" key="5">
    <source>
        <dbReference type="Proteomes" id="UP000816034"/>
    </source>
</evidence>
<dbReference type="Gene3D" id="1.20.1170.10">
    <property type="match status" value="1"/>
</dbReference>
<dbReference type="GO" id="GO:0005576">
    <property type="term" value="C:extracellular region"/>
    <property type="evidence" value="ECO:0007669"/>
    <property type="project" value="InterPro"/>
</dbReference>
<feature type="compositionally biased region" description="Low complexity" evidence="2">
    <location>
        <begin position="77"/>
        <end position="100"/>
    </location>
</feature>
<dbReference type="RefSeq" id="XP_044548431.1">
    <property type="nucleotide sequence ID" value="XM_044695071.1"/>
</dbReference>
<feature type="transmembrane region" description="Helical" evidence="3">
    <location>
        <begin position="216"/>
        <end position="238"/>
    </location>
</feature>
<dbReference type="PANTHER" id="PTHR14096:SF28">
    <property type="entry name" value="APOLIPOPROTEIN L, 1-RELATED"/>
    <property type="match status" value="1"/>
</dbReference>
<keyword evidence="5" id="KW-1185">Reference proteome</keyword>